<evidence type="ECO:0000256" key="6">
    <source>
        <dbReference type="ARBA" id="ARBA00037908"/>
    </source>
</evidence>
<evidence type="ECO:0000256" key="7">
    <source>
        <dbReference type="ARBA" id="ARBA00038004"/>
    </source>
</evidence>
<evidence type="ECO:0000256" key="2">
    <source>
        <dbReference type="ARBA" id="ARBA00022723"/>
    </source>
</evidence>
<protein>
    <recommendedName>
        <fullName evidence="9">2-deoxy-scyllo-inosamine dehydrogenase</fullName>
        <ecNumber evidence="8">1.1.1.329</ecNumber>
    </recommendedName>
</protein>
<evidence type="ECO:0000259" key="13">
    <source>
        <dbReference type="SMART" id="SM00829"/>
    </source>
</evidence>
<keyword evidence="3 12" id="KW-0862">Zinc</keyword>
<dbReference type="CDD" id="cd08239">
    <property type="entry name" value="THR_DH_like"/>
    <property type="match status" value="1"/>
</dbReference>
<dbReference type="EC" id="1.1.1.329" evidence="8"/>
<dbReference type="Pfam" id="PF08240">
    <property type="entry name" value="ADH_N"/>
    <property type="match status" value="1"/>
</dbReference>
<feature type="domain" description="Enoyl reductase (ER)" evidence="13">
    <location>
        <begin position="8"/>
        <end position="354"/>
    </location>
</feature>
<proteinExistence type="inferred from homology"/>
<evidence type="ECO:0000256" key="1">
    <source>
        <dbReference type="ARBA" id="ARBA00001947"/>
    </source>
</evidence>
<comment type="caution">
    <text evidence="14">The sequence shown here is derived from an EMBL/GenBank/DDBJ whole genome shotgun (WGS) entry which is preliminary data.</text>
</comment>
<evidence type="ECO:0000256" key="11">
    <source>
        <dbReference type="ARBA" id="ARBA00049085"/>
    </source>
</evidence>
<dbReference type="GO" id="GO:0008270">
    <property type="term" value="F:zinc ion binding"/>
    <property type="evidence" value="ECO:0007669"/>
    <property type="project" value="InterPro"/>
</dbReference>
<reference evidence="14 15" key="1">
    <citation type="submission" date="2019-04" db="EMBL/GenBank/DDBJ databases">
        <title>Streptomyces sp. nov. Bv016 isolated from bark of Buahinia variegata.</title>
        <authorList>
            <person name="Kanchanasin P."/>
            <person name="Tanasupawat S."/>
            <person name="Yuki M."/>
            <person name="Kudo T."/>
        </authorList>
    </citation>
    <scope>NUCLEOTIDE SEQUENCE [LARGE SCALE GENOMIC DNA]</scope>
    <source>
        <strain evidence="14 15">Bv016</strain>
    </source>
</reference>
<dbReference type="InterPro" id="IPR013154">
    <property type="entry name" value="ADH-like_N"/>
</dbReference>
<evidence type="ECO:0000256" key="10">
    <source>
        <dbReference type="ARBA" id="ARBA00048685"/>
    </source>
</evidence>
<comment type="pathway">
    <text evidence="6">Metabolic intermediate biosynthesis; 2-deoxystreptamine biosynthesis; 2-deoxystreptamine from D-glucose 6-phosphate: step 3/4.</text>
</comment>
<evidence type="ECO:0000256" key="5">
    <source>
        <dbReference type="ARBA" id="ARBA00037678"/>
    </source>
</evidence>
<dbReference type="SMART" id="SM00829">
    <property type="entry name" value="PKS_ER"/>
    <property type="match status" value="1"/>
</dbReference>
<dbReference type="SUPFAM" id="SSF50129">
    <property type="entry name" value="GroES-like"/>
    <property type="match status" value="1"/>
</dbReference>
<gene>
    <name evidence="14" type="ORF">E5083_07130</name>
</gene>
<dbReference type="PANTHER" id="PTHR43401:SF5">
    <property type="entry name" value="ALCOHOL DEHYDROGENASE-RELATED"/>
    <property type="match status" value="1"/>
</dbReference>
<comment type="function">
    <text evidence="5">Catalyzes the oxidation of 2-deoxy-scyllo-inosamine (DOIA) with NAD(+) or NADP(+), forming 3-amino-2,3-dideoxy-scyllo-inosose (amino-DOI).</text>
</comment>
<dbReference type="Pfam" id="PF00107">
    <property type="entry name" value="ADH_zinc_N"/>
    <property type="match status" value="1"/>
</dbReference>
<dbReference type="InterPro" id="IPR013149">
    <property type="entry name" value="ADH-like_C"/>
</dbReference>
<dbReference type="InterPro" id="IPR020843">
    <property type="entry name" value="ER"/>
</dbReference>
<comment type="similarity">
    <text evidence="7">Belongs to the zinc-containing alcohol dehydrogenase family. DOIA dehydrogenase subfamily.</text>
</comment>
<keyword evidence="15" id="KW-1185">Reference proteome</keyword>
<dbReference type="InterPro" id="IPR050129">
    <property type="entry name" value="Zn_alcohol_dh"/>
</dbReference>
<evidence type="ECO:0000256" key="8">
    <source>
        <dbReference type="ARBA" id="ARBA00039102"/>
    </source>
</evidence>
<evidence type="ECO:0000313" key="15">
    <source>
        <dbReference type="Proteomes" id="UP000298159"/>
    </source>
</evidence>
<dbReference type="PANTHER" id="PTHR43401">
    <property type="entry name" value="L-THREONINE 3-DEHYDROGENASE"/>
    <property type="match status" value="1"/>
</dbReference>
<accession>A0A4Z1DDJ9</accession>
<comment type="catalytic activity">
    <reaction evidence="11">
        <text>2-deoxy-scyllo-inosamine + NADP(+) = 3-amino-2,3-dideoxy-scyllo-inosose + NADPH + H(+)</text>
        <dbReference type="Rhea" id="RHEA:33879"/>
        <dbReference type="ChEBI" id="CHEBI:15378"/>
        <dbReference type="ChEBI" id="CHEBI:57783"/>
        <dbReference type="ChEBI" id="CHEBI:58349"/>
        <dbReference type="ChEBI" id="CHEBI:65002"/>
        <dbReference type="ChEBI" id="CHEBI:65003"/>
        <dbReference type="EC" id="1.1.1.329"/>
    </reaction>
</comment>
<name>A0A4Z1DDJ9_9ACTN</name>
<dbReference type="InterPro" id="IPR002328">
    <property type="entry name" value="ADH_Zn_CS"/>
</dbReference>
<dbReference type="GO" id="GO:0016491">
    <property type="term" value="F:oxidoreductase activity"/>
    <property type="evidence" value="ECO:0007669"/>
    <property type="project" value="UniProtKB-KW"/>
</dbReference>
<dbReference type="InterPro" id="IPR011032">
    <property type="entry name" value="GroES-like_sf"/>
</dbReference>
<dbReference type="InterPro" id="IPR036291">
    <property type="entry name" value="NAD(P)-bd_dom_sf"/>
</dbReference>
<dbReference type="Gene3D" id="3.90.180.10">
    <property type="entry name" value="Medium-chain alcohol dehydrogenases, catalytic domain"/>
    <property type="match status" value="1"/>
</dbReference>
<dbReference type="SUPFAM" id="SSF51735">
    <property type="entry name" value="NAD(P)-binding Rossmann-fold domains"/>
    <property type="match status" value="1"/>
</dbReference>
<evidence type="ECO:0000256" key="12">
    <source>
        <dbReference type="RuleBase" id="RU361277"/>
    </source>
</evidence>
<dbReference type="Proteomes" id="UP000298159">
    <property type="component" value="Unassembled WGS sequence"/>
</dbReference>
<comment type="cofactor">
    <cofactor evidence="1 12">
        <name>Zn(2+)</name>
        <dbReference type="ChEBI" id="CHEBI:29105"/>
    </cofactor>
</comment>
<dbReference type="EMBL" id="SRRT01000002">
    <property type="protein sequence ID" value="TGN79934.1"/>
    <property type="molecule type" value="Genomic_DNA"/>
</dbReference>
<evidence type="ECO:0000256" key="9">
    <source>
        <dbReference type="ARBA" id="ARBA00039387"/>
    </source>
</evidence>
<keyword evidence="2 12" id="KW-0479">Metal-binding</keyword>
<evidence type="ECO:0000256" key="4">
    <source>
        <dbReference type="ARBA" id="ARBA00023002"/>
    </source>
</evidence>
<keyword evidence="4" id="KW-0560">Oxidoreductase</keyword>
<comment type="catalytic activity">
    <reaction evidence="10">
        <text>2-deoxy-scyllo-inosamine + NAD(+) = 3-amino-2,3-dideoxy-scyllo-inosose + NADH + H(+)</text>
        <dbReference type="Rhea" id="RHEA:33883"/>
        <dbReference type="ChEBI" id="CHEBI:15378"/>
        <dbReference type="ChEBI" id="CHEBI:57540"/>
        <dbReference type="ChEBI" id="CHEBI:57945"/>
        <dbReference type="ChEBI" id="CHEBI:65002"/>
        <dbReference type="ChEBI" id="CHEBI:65003"/>
        <dbReference type="EC" id="1.1.1.329"/>
    </reaction>
</comment>
<dbReference type="PROSITE" id="PS00059">
    <property type="entry name" value="ADH_ZINC"/>
    <property type="match status" value="1"/>
</dbReference>
<dbReference type="AlphaFoldDB" id="A0A4Z1DDJ9"/>
<organism evidence="14 15">
    <name type="scientific">Streptomyces bauhiniae</name>
    <dbReference type="NCBI Taxonomy" id="2340725"/>
    <lineage>
        <taxon>Bacteria</taxon>
        <taxon>Bacillati</taxon>
        <taxon>Actinomycetota</taxon>
        <taxon>Actinomycetes</taxon>
        <taxon>Kitasatosporales</taxon>
        <taxon>Streptomycetaceae</taxon>
        <taxon>Streptomyces</taxon>
    </lineage>
</organism>
<sequence length="356" mass="37220">MRGVVFKGNRELEVRDFPDPTPGPGEVVVEIKASGLCGSDLKFYRDPPEAALKALGFKDFASRGMAEVPAIIAGHEPCGVVAELGPGVDPRSFKVGDRVMVFHYKGCGHCDLCRTGWSQMCPQGATIYGATAHGGHANFMVTPAETLVRLPEEISFSAGAAIACGTGTAFGALRRADVTARDTVSVFGLGPIGQSAIQFASAMGAEVIAVDIAADRLARAGELGAHHVIDSGETDAVAAIREITGGRGATVSVECSGAPTARVAATRSLGPWGRVALVGLGGDITLDVSPDIIIKQISLIGSYTFSNVGLGECARFVAKHGIDVDQLFSDRWNIEDADAAYKEFDKQVRGKAVIEF</sequence>
<evidence type="ECO:0000256" key="3">
    <source>
        <dbReference type="ARBA" id="ARBA00022833"/>
    </source>
</evidence>
<evidence type="ECO:0000313" key="14">
    <source>
        <dbReference type="EMBL" id="TGN79934.1"/>
    </source>
</evidence>